<evidence type="ECO:0000259" key="6">
    <source>
        <dbReference type="PROSITE" id="PS50112"/>
    </source>
</evidence>
<name>A0AA41ULP9_9BACT</name>
<dbReference type="InterPro" id="IPR003018">
    <property type="entry name" value="GAF"/>
</dbReference>
<dbReference type="AlphaFoldDB" id="A0AA41ULP9"/>
<evidence type="ECO:0000256" key="1">
    <source>
        <dbReference type="ARBA" id="ARBA00023015"/>
    </source>
</evidence>
<feature type="coiled-coil region" evidence="4">
    <location>
        <begin position="328"/>
        <end position="380"/>
    </location>
</feature>
<dbReference type="RefSeq" id="WP_246910869.1">
    <property type="nucleotide sequence ID" value="NZ_JALJRB010000017.1"/>
</dbReference>
<dbReference type="InterPro" id="IPR000792">
    <property type="entry name" value="Tscrpt_reg_LuxR_C"/>
</dbReference>
<dbReference type="GO" id="GO:0006355">
    <property type="term" value="P:regulation of DNA-templated transcription"/>
    <property type="evidence" value="ECO:0007669"/>
    <property type="project" value="InterPro"/>
</dbReference>
<evidence type="ECO:0000313" key="7">
    <source>
        <dbReference type="EMBL" id="MCJ8501766.1"/>
    </source>
</evidence>
<proteinExistence type="predicted"/>
<dbReference type="NCBIfam" id="TIGR00229">
    <property type="entry name" value="sensory_box"/>
    <property type="match status" value="1"/>
</dbReference>
<dbReference type="Gene3D" id="3.30.450.20">
    <property type="entry name" value="PAS domain"/>
    <property type="match status" value="1"/>
</dbReference>
<sequence>MSTKATAGAQGDGDAGPAAFVSRLTTLANAVENNPADAVRQVLRDALGTIGGRFAVYSRLDASGKRLIRSDGWALPDGFPAVGRAAGRIAYELCLRRARPGAVWLDLADTPYQQSDPDIRRYKIKAFIGATVSRAGEPVGCLALYDDRPRQFLPWHGDYLSLVANWVGQAAHGAEDAERTAREKRSALNTLLATMAFMTQWKEGLSISRALDESQALNEQMLQLSPTAIYRLDIRANRFIMVNDYMCEATGYSEAELLEMNPESLLTPESRRRFHQRIVDMAAGKSVPSHVDWDVRTKSGRTEWVRFHVRHLYEGDTLWGANVVAHFITEQKKNEKELERYRRRLESLVQERTRALSLANEKLREEIIRGRETADALRLNTSRLEELNTAMRVLLDKRNEDRLQTEENIRVNLAQLIEPYLDRLGKSGLNATQKQYLDVIRMNIGEVLGAPMPELSAQYYAFSPTELQVANLIRNGRTTKDVARLLNLSPRTVESYRDNIRRKLGLKNRKVNLRTFLSRSDPDGDQDGR</sequence>
<reference evidence="7" key="1">
    <citation type="submission" date="2022-04" db="EMBL/GenBank/DDBJ databases">
        <title>Desulfatitalea alkaliphila sp. nov., a novel anaerobic sulfate-reducing bacterium isolated from terrestrial mud volcano, Taman Peninsula, Russia.</title>
        <authorList>
            <person name="Khomyakova M.A."/>
            <person name="Merkel A.Y."/>
            <person name="Slobodkin A.I."/>
        </authorList>
    </citation>
    <scope>NUCLEOTIDE SEQUENCE</scope>
    <source>
        <strain evidence="7">M08but</strain>
    </source>
</reference>
<dbReference type="SMART" id="SM00421">
    <property type="entry name" value="HTH_LUXR"/>
    <property type="match status" value="1"/>
</dbReference>
<keyword evidence="8" id="KW-1185">Reference proteome</keyword>
<keyword evidence="1" id="KW-0805">Transcription regulation</keyword>
<evidence type="ECO:0000256" key="4">
    <source>
        <dbReference type="SAM" id="Coils"/>
    </source>
</evidence>
<dbReference type="InterPro" id="IPR016032">
    <property type="entry name" value="Sig_transdc_resp-reg_C-effctor"/>
</dbReference>
<dbReference type="Pfam" id="PF00989">
    <property type="entry name" value="PAS"/>
    <property type="match status" value="1"/>
</dbReference>
<dbReference type="PROSITE" id="PS00622">
    <property type="entry name" value="HTH_LUXR_1"/>
    <property type="match status" value="1"/>
</dbReference>
<evidence type="ECO:0000256" key="2">
    <source>
        <dbReference type="ARBA" id="ARBA00023125"/>
    </source>
</evidence>
<dbReference type="Gene3D" id="1.10.10.10">
    <property type="entry name" value="Winged helix-like DNA-binding domain superfamily/Winged helix DNA-binding domain"/>
    <property type="match status" value="1"/>
</dbReference>
<dbReference type="CDD" id="cd00130">
    <property type="entry name" value="PAS"/>
    <property type="match status" value="1"/>
</dbReference>
<feature type="domain" description="HTH luxR-type" evidence="5">
    <location>
        <begin position="455"/>
        <end position="520"/>
    </location>
</feature>
<evidence type="ECO:0000256" key="3">
    <source>
        <dbReference type="ARBA" id="ARBA00023163"/>
    </source>
</evidence>
<comment type="caution">
    <text evidence="7">The sequence shown here is derived from an EMBL/GenBank/DDBJ whole genome shotgun (WGS) entry which is preliminary data.</text>
</comment>
<evidence type="ECO:0000313" key="8">
    <source>
        <dbReference type="Proteomes" id="UP001165427"/>
    </source>
</evidence>
<dbReference type="Proteomes" id="UP001165427">
    <property type="component" value="Unassembled WGS sequence"/>
</dbReference>
<dbReference type="InterPro" id="IPR036388">
    <property type="entry name" value="WH-like_DNA-bd_sf"/>
</dbReference>
<evidence type="ECO:0000259" key="5">
    <source>
        <dbReference type="PROSITE" id="PS50043"/>
    </source>
</evidence>
<dbReference type="InterPro" id="IPR035965">
    <property type="entry name" value="PAS-like_dom_sf"/>
</dbReference>
<gene>
    <name evidence="7" type="ORF">MRX98_14375</name>
</gene>
<keyword evidence="4" id="KW-0175">Coiled coil</keyword>
<dbReference type="GO" id="GO:0003677">
    <property type="term" value="F:DNA binding"/>
    <property type="evidence" value="ECO:0007669"/>
    <property type="project" value="UniProtKB-KW"/>
</dbReference>
<dbReference type="Gene3D" id="3.30.450.40">
    <property type="match status" value="1"/>
</dbReference>
<protein>
    <submittedName>
        <fullName evidence="7">PAS domain S-box protein</fullName>
    </submittedName>
</protein>
<dbReference type="SUPFAM" id="SSF55781">
    <property type="entry name" value="GAF domain-like"/>
    <property type="match status" value="1"/>
</dbReference>
<dbReference type="CDD" id="cd06170">
    <property type="entry name" value="LuxR_C_like"/>
    <property type="match status" value="1"/>
</dbReference>
<keyword evidence="2" id="KW-0238">DNA-binding</keyword>
<accession>A0AA41ULP9</accession>
<dbReference type="PROSITE" id="PS50112">
    <property type="entry name" value="PAS"/>
    <property type="match status" value="1"/>
</dbReference>
<dbReference type="SUPFAM" id="SSF55785">
    <property type="entry name" value="PYP-like sensor domain (PAS domain)"/>
    <property type="match status" value="1"/>
</dbReference>
<dbReference type="EMBL" id="JALJRB010000017">
    <property type="protein sequence ID" value="MCJ8501766.1"/>
    <property type="molecule type" value="Genomic_DNA"/>
</dbReference>
<organism evidence="7 8">
    <name type="scientific">Desulfatitalea alkaliphila</name>
    <dbReference type="NCBI Taxonomy" id="2929485"/>
    <lineage>
        <taxon>Bacteria</taxon>
        <taxon>Pseudomonadati</taxon>
        <taxon>Thermodesulfobacteriota</taxon>
        <taxon>Desulfobacteria</taxon>
        <taxon>Desulfobacterales</taxon>
        <taxon>Desulfosarcinaceae</taxon>
        <taxon>Desulfatitalea</taxon>
    </lineage>
</organism>
<dbReference type="InterPro" id="IPR013767">
    <property type="entry name" value="PAS_fold"/>
</dbReference>
<keyword evidence="3" id="KW-0804">Transcription</keyword>
<dbReference type="PANTHER" id="PTHR44688:SF16">
    <property type="entry name" value="DNA-BINDING TRANSCRIPTIONAL ACTIVATOR DEVR_DOSR"/>
    <property type="match status" value="1"/>
</dbReference>
<dbReference type="PROSITE" id="PS50043">
    <property type="entry name" value="HTH_LUXR_2"/>
    <property type="match status" value="1"/>
</dbReference>
<dbReference type="PRINTS" id="PR00038">
    <property type="entry name" value="HTHLUXR"/>
</dbReference>
<dbReference type="PANTHER" id="PTHR44688">
    <property type="entry name" value="DNA-BINDING TRANSCRIPTIONAL ACTIVATOR DEVR_DOSR"/>
    <property type="match status" value="1"/>
</dbReference>
<dbReference type="Pfam" id="PF00196">
    <property type="entry name" value="GerE"/>
    <property type="match status" value="1"/>
</dbReference>
<dbReference type="Pfam" id="PF01590">
    <property type="entry name" value="GAF"/>
    <property type="match status" value="1"/>
</dbReference>
<dbReference type="InterPro" id="IPR029016">
    <property type="entry name" value="GAF-like_dom_sf"/>
</dbReference>
<dbReference type="SMART" id="SM00091">
    <property type="entry name" value="PAS"/>
    <property type="match status" value="1"/>
</dbReference>
<dbReference type="InterPro" id="IPR000014">
    <property type="entry name" value="PAS"/>
</dbReference>
<dbReference type="SUPFAM" id="SSF46894">
    <property type="entry name" value="C-terminal effector domain of the bipartite response regulators"/>
    <property type="match status" value="1"/>
</dbReference>
<feature type="domain" description="PAS" evidence="6">
    <location>
        <begin position="214"/>
        <end position="285"/>
    </location>
</feature>